<gene>
    <name evidence="1" type="ORF">FYK55_07070</name>
</gene>
<evidence type="ECO:0000313" key="1">
    <source>
        <dbReference type="EMBL" id="KAA5545405.1"/>
    </source>
</evidence>
<evidence type="ECO:0000313" key="2">
    <source>
        <dbReference type="Proteomes" id="UP000324479"/>
    </source>
</evidence>
<dbReference type="EMBL" id="VWOX01000003">
    <property type="protein sequence ID" value="KAA5545405.1"/>
    <property type="molecule type" value="Genomic_DNA"/>
</dbReference>
<dbReference type="RefSeq" id="WP_161604354.1">
    <property type="nucleotide sequence ID" value="NZ_VWOX01000003.1"/>
</dbReference>
<reference evidence="1 2" key="1">
    <citation type="submission" date="2019-08" db="EMBL/GenBank/DDBJ databases">
        <authorList>
            <person name="Dhanesh K."/>
            <person name="Kumar G."/>
            <person name="Sasikala C."/>
            <person name="Venkata Ramana C."/>
        </authorList>
    </citation>
    <scope>NUCLEOTIDE SEQUENCE [LARGE SCALE GENOMIC DNA]</scope>
    <source>
        <strain evidence="1 2">JC645</strain>
    </source>
</reference>
<accession>A0A5M6DJE0</accession>
<dbReference type="Proteomes" id="UP000324479">
    <property type="component" value="Unassembled WGS sequence"/>
</dbReference>
<proteinExistence type="predicted"/>
<comment type="caution">
    <text evidence="1">The sequence shown here is derived from an EMBL/GenBank/DDBJ whole genome shotgun (WGS) entry which is preliminary data.</text>
</comment>
<protein>
    <submittedName>
        <fullName evidence="1">Uncharacterized protein</fullName>
    </submittedName>
</protein>
<sequence length="80" mass="8755">MDLEADLVWLASHLRAAMGMDLTALISEALIGHQEAVEMFEAEPLSAEEEDALRTFANLLPDLPAILDRLTGVSTEITFN</sequence>
<dbReference type="AlphaFoldDB" id="A0A5M6DJE0"/>
<organism evidence="1 2">
    <name type="scientific">Roseiconus nitratireducens</name>
    <dbReference type="NCBI Taxonomy" id="2605748"/>
    <lineage>
        <taxon>Bacteria</taxon>
        <taxon>Pseudomonadati</taxon>
        <taxon>Planctomycetota</taxon>
        <taxon>Planctomycetia</taxon>
        <taxon>Pirellulales</taxon>
        <taxon>Pirellulaceae</taxon>
        <taxon>Roseiconus</taxon>
    </lineage>
</organism>
<keyword evidence="2" id="KW-1185">Reference proteome</keyword>
<name>A0A5M6DJE0_9BACT</name>